<comment type="caution">
    <text evidence="1">The sequence shown here is derived from an EMBL/GenBank/DDBJ whole genome shotgun (WGS) entry which is preliminary data.</text>
</comment>
<dbReference type="Proteomes" id="UP000094329">
    <property type="component" value="Unassembled WGS sequence"/>
</dbReference>
<evidence type="ECO:0000313" key="2">
    <source>
        <dbReference type="Proteomes" id="UP000094329"/>
    </source>
</evidence>
<keyword evidence="2" id="KW-1185">Reference proteome</keyword>
<name>A0ABX3A1I3_9GAMM</name>
<dbReference type="EMBL" id="MDTU01000004">
    <property type="protein sequence ID" value="ODN41305.1"/>
    <property type="molecule type" value="Genomic_DNA"/>
</dbReference>
<dbReference type="RefSeq" id="WP_069314294.1">
    <property type="nucleotide sequence ID" value="NZ_MDTU01000004.1"/>
</dbReference>
<proteinExistence type="predicted"/>
<organism evidence="1 2">
    <name type="scientific">Piscirickettsia litoralis</name>
    <dbReference type="NCBI Taxonomy" id="1891921"/>
    <lineage>
        <taxon>Bacteria</taxon>
        <taxon>Pseudomonadati</taxon>
        <taxon>Pseudomonadota</taxon>
        <taxon>Gammaproteobacteria</taxon>
        <taxon>Thiotrichales</taxon>
        <taxon>Piscirickettsiaceae</taxon>
        <taxon>Piscirickettsia</taxon>
    </lineage>
</organism>
<reference evidence="1 2" key="1">
    <citation type="submission" date="2016-08" db="EMBL/GenBank/DDBJ databases">
        <title>Draft genome sequence of Candidatus Piscirickettsia litoralis, from seawater.</title>
        <authorList>
            <person name="Wan X."/>
            <person name="Lee A.J."/>
            <person name="Hou S."/>
            <person name="Donachie S.P."/>
        </authorList>
    </citation>
    <scope>NUCLEOTIDE SEQUENCE [LARGE SCALE GENOMIC DNA]</scope>
    <source>
        <strain evidence="1 2">Y2</strain>
    </source>
</reference>
<accession>A0ABX3A1I3</accession>
<protein>
    <submittedName>
        <fullName evidence="1">Uncharacterized protein</fullName>
    </submittedName>
</protein>
<gene>
    <name evidence="1" type="ORF">BGC07_17225</name>
</gene>
<sequence length="87" mass="9990">MTPIEQTINFLGQIKASIALKNNPEIPENVYEITTQVLEEYIPWPDSVKLGMLMSLNNAEKQSNLPITVEEIDRCINLLKYLQDHFS</sequence>
<evidence type="ECO:0000313" key="1">
    <source>
        <dbReference type="EMBL" id="ODN41305.1"/>
    </source>
</evidence>